<evidence type="ECO:0000256" key="4">
    <source>
        <dbReference type="ARBA" id="ARBA00022660"/>
    </source>
</evidence>
<dbReference type="GO" id="GO:0045275">
    <property type="term" value="C:respiratory chain complex III"/>
    <property type="evidence" value="ECO:0007669"/>
    <property type="project" value="UniProtKB-UniRule"/>
</dbReference>
<keyword evidence="5" id="KW-0812">Transmembrane</keyword>
<comment type="subunit">
    <text evidence="11">Component of the ubiquinol-cytochrome c oxidoreductase (cytochrome b-c1 complex, complex III, CIII), a multisubunit enzyme composed of 3 respiratory subunits cytochrome b, cytochrome c1 and Rieske protein, 2 core protein subunits, and additional low-molecular weight protein subunits. The complex exists as an obligatory dimer and forms supercomplexes (SCs) in the inner mitochondrial membrane with cytochrome c oxidase (complex IV, CIV).</text>
</comment>
<evidence type="ECO:0000256" key="7">
    <source>
        <dbReference type="ARBA" id="ARBA00022982"/>
    </source>
</evidence>
<evidence type="ECO:0000313" key="12">
    <source>
        <dbReference type="EMBL" id="KAF9494330.1"/>
    </source>
</evidence>
<dbReference type="AlphaFoldDB" id="A0A9P5ZUZ7"/>
<accession>A0A9P5ZUZ7</accession>
<sequence length="144" mass="16297">MSRIFLKNVWWGDKHGLVKQRGVIQYTISSTQCSPTRHIFRGWLFNGTSRLASQAPYFVVPFAIGASNSVSISLRSIRRIDVVLHCFGVLDLRYSPSLFICRRRSICPIDIVIDSLGYGIYAWAHSYDDYHNSKAGHIADGGHH</sequence>
<dbReference type="GO" id="GO:0006122">
    <property type="term" value="P:mitochondrial electron transport, ubiquinol to cytochrome c"/>
    <property type="evidence" value="ECO:0007669"/>
    <property type="project" value="UniProtKB-UniRule"/>
</dbReference>
<evidence type="ECO:0000256" key="5">
    <source>
        <dbReference type="ARBA" id="ARBA00022692"/>
    </source>
</evidence>
<evidence type="ECO:0000256" key="2">
    <source>
        <dbReference type="ARBA" id="ARBA00007668"/>
    </source>
</evidence>
<keyword evidence="3 11" id="KW-0813">Transport</keyword>
<organism evidence="12 13">
    <name type="scientific">Pleurotus eryngii</name>
    <name type="common">Boletus of the steppes</name>
    <dbReference type="NCBI Taxonomy" id="5323"/>
    <lineage>
        <taxon>Eukaryota</taxon>
        <taxon>Fungi</taxon>
        <taxon>Dikarya</taxon>
        <taxon>Basidiomycota</taxon>
        <taxon>Agaricomycotina</taxon>
        <taxon>Agaricomycetes</taxon>
        <taxon>Agaricomycetidae</taxon>
        <taxon>Agaricales</taxon>
        <taxon>Pleurotineae</taxon>
        <taxon>Pleurotaceae</taxon>
        <taxon>Pleurotus</taxon>
    </lineage>
</organism>
<dbReference type="GO" id="GO:0005743">
    <property type="term" value="C:mitochondrial inner membrane"/>
    <property type="evidence" value="ECO:0007669"/>
    <property type="project" value="UniProtKB-SubCell"/>
</dbReference>
<evidence type="ECO:0000256" key="11">
    <source>
        <dbReference type="RuleBase" id="RU368118"/>
    </source>
</evidence>
<dbReference type="Proteomes" id="UP000807025">
    <property type="component" value="Unassembled WGS sequence"/>
</dbReference>
<keyword evidence="13" id="KW-1185">Reference proteome</keyword>
<keyword evidence="9 11" id="KW-0496">Mitochondrion</keyword>
<keyword evidence="10" id="KW-0472">Membrane</keyword>
<name>A0A9P5ZUZ7_PLEER</name>
<evidence type="ECO:0000313" key="13">
    <source>
        <dbReference type="Proteomes" id="UP000807025"/>
    </source>
</evidence>
<dbReference type="InterPro" id="IPR036642">
    <property type="entry name" value="Cyt_bc1_su8_sf"/>
</dbReference>
<evidence type="ECO:0000256" key="10">
    <source>
        <dbReference type="ARBA" id="ARBA00023136"/>
    </source>
</evidence>
<reference evidence="12" key="1">
    <citation type="submission" date="2020-11" db="EMBL/GenBank/DDBJ databases">
        <authorList>
            <consortium name="DOE Joint Genome Institute"/>
            <person name="Ahrendt S."/>
            <person name="Riley R."/>
            <person name="Andreopoulos W."/>
            <person name="Labutti K."/>
            <person name="Pangilinan J."/>
            <person name="Ruiz-Duenas F.J."/>
            <person name="Barrasa J.M."/>
            <person name="Sanchez-Garcia M."/>
            <person name="Camarero S."/>
            <person name="Miyauchi S."/>
            <person name="Serrano A."/>
            <person name="Linde D."/>
            <person name="Babiker R."/>
            <person name="Drula E."/>
            <person name="Ayuso-Fernandez I."/>
            <person name="Pacheco R."/>
            <person name="Padilla G."/>
            <person name="Ferreira P."/>
            <person name="Barriuso J."/>
            <person name="Kellner H."/>
            <person name="Castanera R."/>
            <person name="Alfaro M."/>
            <person name="Ramirez L."/>
            <person name="Pisabarro A.G."/>
            <person name="Kuo A."/>
            <person name="Tritt A."/>
            <person name="Lipzen A."/>
            <person name="He G."/>
            <person name="Yan M."/>
            <person name="Ng V."/>
            <person name="Cullen D."/>
            <person name="Martin F."/>
            <person name="Rosso M.-N."/>
            <person name="Henrissat B."/>
            <person name="Hibbett D."/>
            <person name="Martinez A.T."/>
            <person name="Grigoriev I.V."/>
        </authorList>
    </citation>
    <scope>NUCLEOTIDE SEQUENCE</scope>
    <source>
        <strain evidence="12">ATCC 90797</strain>
    </source>
</reference>
<comment type="subcellular location">
    <subcellularLocation>
        <location evidence="1 11">Mitochondrion inner membrane</location>
        <topology evidence="1 11">Single-pass membrane protein</topology>
    </subcellularLocation>
</comment>
<dbReference type="Pfam" id="PF02939">
    <property type="entry name" value="UcrQ"/>
    <property type="match status" value="1"/>
</dbReference>
<dbReference type="OrthoDB" id="6683853at2759"/>
<evidence type="ECO:0000256" key="6">
    <source>
        <dbReference type="ARBA" id="ARBA00022792"/>
    </source>
</evidence>
<gene>
    <name evidence="12" type="ORF">BDN71DRAFT_1449051</name>
</gene>
<dbReference type="Gene3D" id="1.20.5.210">
    <property type="entry name" value="Cytochrome b-c1 complex subunit 8"/>
    <property type="match status" value="1"/>
</dbReference>
<dbReference type="EMBL" id="MU154574">
    <property type="protein sequence ID" value="KAF9494330.1"/>
    <property type="molecule type" value="Genomic_DNA"/>
</dbReference>
<dbReference type="SUPFAM" id="SSF81508">
    <property type="entry name" value="Ubiquinone-binding protein QP-C of cytochrome bc1 complex (Ubiquinol-cytochrome c reductase)"/>
    <property type="match status" value="1"/>
</dbReference>
<evidence type="ECO:0000256" key="1">
    <source>
        <dbReference type="ARBA" id="ARBA00004434"/>
    </source>
</evidence>
<dbReference type="InterPro" id="IPR004205">
    <property type="entry name" value="Cyt_bc1_su8"/>
</dbReference>
<keyword evidence="8" id="KW-1133">Transmembrane helix</keyword>
<comment type="function">
    <text evidence="11">Component of the ubiquinol-cytochrome c oxidoreductase, a multisubunit transmembrane complex that is part of the mitochondrial electron transport chain which drives oxidative phosphorylation. The complex plays an important role in the uptake of multiple carbon sources present in different host niches.</text>
</comment>
<keyword evidence="4 11" id="KW-0679">Respiratory chain</keyword>
<keyword evidence="7 11" id="KW-0249">Electron transport</keyword>
<proteinExistence type="inferred from homology"/>
<comment type="similarity">
    <text evidence="2 11">Belongs to the UQCRQ/QCR8 family.</text>
</comment>
<evidence type="ECO:0000256" key="8">
    <source>
        <dbReference type="ARBA" id="ARBA00022989"/>
    </source>
</evidence>
<evidence type="ECO:0000256" key="9">
    <source>
        <dbReference type="ARBA" id="ARBA00023128"/>
    </source>
</evidence>
<comment type="caution">
    <text evidence="12">The sequence shown here is derived from an EMBL/GenBank/DDBJ whole genome shotgun (WGS) entry which is preliminary data.</text>
</comment>
<protein>
    <recommendedName>
        <fullName evidence="11">Cytochrome b-c1 complex subunit 8</fullName>
    </recommendedName>
    <alternativeName>
        <fullName evidence="11">Complex III subunit 8</fullName>
    </alternativeName>
</protein>
<keyword evidence="6 11" id="KW-0999">Mitochondrion inner membrane</keyword>
<evidence type="ECO:0000256" key="3">
    <source>
        <dbReference type="ARBA" id="ARBA00022448"/>
    </source>
</evidence>